<name>A0ABQ6MLJ0_9STRA</name>
<evidence type="ECO:0000256" key="2">
    <source>
        <dbReference type="SAM" id="MobiDB-lite"/>
    </source>
</evidence>
<protein>
    <recommendedName>
        <fullName evidence="5">RanBP2-type domain-containing protein</fullName>
    </recommendedName>
</protein>
<feature type="coiled-coil region" evidence="1">
    <location>
        <begin position="421"/>
        <end position="448"/>
    </location>
</feature>
<evidence type="ECO:0000313" key="3">
    <source>
        <dbReference type="EMBL" id="GMI28026.1"/>
    </source>
</evidence>
<keyword evidence="1" id="KW-0175">Coiled coil</keyword>
<dbReference type="Gene3D" id="1.25.40.20">
    <property type="entry name" value="Ankyrin repeat-containing domain"/>
    <property type="match status" value="2"/>
</dbReference>
<feature type="region of interest" description="Disordered" evidence="2">
    <location>
        <begin position="357"/>
        <end position="408"/>
    </location>
</feature>
<accession>A0ABQ6MLJ0</accession>
<gene>
    <name evidence="3" type="ORF">TeGR_g7610</name>
</gene>
<sequence>MSNALTSLLSSGAWADAFSRLRSLPSHTAASEILFPGPHGSTALHVLAQRCMPNTGCAFWADMLGVLSETHPDLLPASLPDASGSGPLHLLCARGCNAELLLGMLAQPAQGAEALLARDGAGRTPLECARAGDACWDCGEARPRGAAPPSSGPPPDSLLRVLSQSAWRSATPLLQRLPREAAASQILFCSDGHCALHVIALRSRPNSSCALWKVCCDALAPDYPVDFPHSFPDAAGNGPLHLLCLRAANAELLVEMLMRGGAGALDARNHDGLTPLDCLREVTSLREDTGEHGFFGRVVARATMAIADERCDGSWEALGLLDANEELTRSRWYCPRCRAVNLLDACGCGEARGGGPAPAAAVARDISDESDELGLESPPSKRPRVEPRGSPPRSGGRRPPSPPRRSAASLLREQLERTNRLHALELDVVAVKAEIEALKGRVAEAERREEGERRGR</sequence>
<dbReference type="InterPro" id="IPR036770">
    <property type="entry name" value="Ankyrin_rpt-contain_sf"/>
</dbReference>
<organism evidence="3 4">
    <name type="scientific">Tetraparma gracilis</name>
    <dbReference type="NCBI Taxonomy" id="2962635"/>
    <lineage>
        <taxon>Eukaryota</taxon>
        <taxon>Sar</taxon>
        <taxon>Stramenopiles</taxon>
        <taxon>Ochrophyta</taxon>
        <taxon>Bolidophyceae</taxon>
        <taxon>Parmales</taxon>
        <taxon>Triparmaceae</taxon>
        <taxon>Tetraparma</taxon>
    </lineage>
</organism>
<keyword evidence="4" id="KW-1185">Reference proteome</keyword>
<dbReference type="Proteomes" id="UP001165060">
    <property type="component" value="Unassembled WGS sequence"/>
</dbReference>
<dbReference type="SUPFAM" id="SSF48403">
    <property type="entry name" value="Ankyrin repeat"/>
    <property type="match status" value="1"/>
</dbReference>
<dbReference type="EMBL" id="BRYB01004253">
    <property type="protein sequence ID" value="GMI28026.1"/>
    <property type="molecule type" value="Genomic_DNA"/>
</dbReference>
<evidence type="ECO:0008006" key="5">
    <source>
        <dbReference type="Google" id="ProtNLM"/>
    </source>
</evidence>
<evidence type="ECO:0000256" key="1">
    <source>
        <dbReference type="SAM" id="Coils"/>
    </source>
</evidence>
<proteinExistence type="predicted"/>
<evidence type="ECO:0000313" key="4">
    <source>
        <dbReference type="Proteomes" id="UP001165060"/>
    </source>
</evidence>
<comment type="caution">
    <text evidence="3">The sequence shown here is derived from an EMBL/GenBank/DDBJ whole genome shotgun (WGS) entry which is preliminary data.</text>
</comment>
<reference evidence="3 4" key="1">
    <citation type="journal article" date="2023" name="Commun. Biol.">
        <title>Genome analysis of Parmales, the sister group of diatoms, reveals the evolutionary specialization of diatoms from phago-mixotrophs to photoautotrophs.</title>
        <authorList>
            <person name="Ban H."/>
            <person name="Sato S."/>
            <person name="Yoshikawa S."/>
            <person name="Yamada K."/>
            <person name="Nakamura Y."/>
            <person name="Ichinomiya M."/>
            <person name="Sato N."/>
            <person name="Blanc-Mathieu R."/>
            <person name="Endo H."/>
            <person name="Kuwata A."/>
            <person name="Ogata H."/>
        </authorList>
    </citation>
    <scope>NUCLEOTIDE SEQUENCE [LARGE SCALE GENOMIC DNA]</scope>
</reference>